<dbReference type="RefSeq" id="WP_283713574.1">
    <property type="nucleotide sequence ID" value="NZ_JASJEW010000005.1"/>
</dbReference>
<keyword evidence="1" id="KW-0805">Transcription regulation</keyword>
<keyword evidence="2" id="KW-0238">DNA-binding</keyword>
<dbReference type="InterPro" id="IPR036388">
    <property type="entry name" value="WH-like_DNA-bd_sf"/>
</dbReference>
<dbReference type="PANTHER" id="PTHR33164">
    <property type="entry name" value="TRANSCRIPTIONAL REGULATOR, MARR FAMILY"/>
    <property type="match status" value="1"/>
</dbReference>
<evidence type="ECO:0000256" key="3">
    <source>
        <dbReference type="ARBA" id="ARBA00023163"/>
    </source>
</evidence>
<dbReference type="InterPro" id="IPR011991">
    <property type="entry name" value="ArsR-like_HTH"/>
</dbReference>
<keyword evidence="3" id="KW-0804">Transcription</keyword>
<dbReference type="EMBL" id="JASJEX010000002">
    <property type="protein sequence ID" value="MDJ1129350.1"/>
    <property type="molecule type" value="Genomic_DNA"/>
</dbReference>
<dbReference type="Proteomes" id="UP001431693">
    <property type="component" value="Unassembled WGS sequence"/>
</dbReference>
<dbReference type="Pfam" id="PF12802">
    <property type="entry name" value="MarR_2"/>
    <property type="match status" value="1"/>
</dbReference>
<dbReference type="InterPro" id="IPR039422">
    <property type="entry name" value="MarR/SlyA-like"/>
</dbReference>
<dbReference type="PROSITE" id="PS50995">
    <property type="entry name" value="HTH_MARR_2"/>
    <property type="match status" value="1"/>
</dbReference>
<organism evidence="6 7">
    <name type="scientific">Kribbibacterium absianum</name>
    <dbReference type="NCBI Taxonomy" id="3044210"/>
    <lineage>
        <taxon>Bacteria</taxon>
        <taxon>Bacillati</taxon>
        <taxon>Actinomycetota</taxon>
        <taxon>Coriobacteriia</taxon>
        <taxon>Coriobacteriales</taxon>
        <taxon>Kribbibacteriaceae</taxon>
        <taxon>Kribbibacterium</taxon>
    </lineage>
</organism>
<dbReference type="InterPro" id="IPR036390">
    <property type="entry name" value="WH_DNA-bd_sf"/>
</dbReference>
<dbReference type="PROSITE" id="PS01117">
    <property type="entry name" value="HTH_MARR_1"/>
    <property type="match status" value="1"/>
</dbReference>
<evidence type="ECO:0000259" key="5">
    <source>
        <dbReference type="PROSITE" id="PS50995"/>
    </source>
</evidence>
<dbReference type="PRINTS" id="PR00598">
    <property type="entry name" value="HTHMARR"/>
</dbReference>
<comment type="caution">
    <text evidence="6">The sequence shown here is derived from an EMBL/GenBank/DDBJ whole genome shotgun (WGS) entry which is preliminary data.</text>
</comment>
<proteinExistence type="predicted"/>
<dbReference type="CDD" id="cd00090">
    <property type="entry name" value="HTH_ARSR"/>
    <property type="match status" value="1"/>
</dbReference>
<reference evidence="6" key="1">
    <citation type="submission" date="2023-05" db="EMBL/GenBank/DDBJ databases">
        <title>[olsenella] sp. nov., isolated from a pig farm feces dump.</title>
        <authorList>
            <person name="Chang Y.-H."/>
        </authorList>
    </citation>
    <scope>NUCLEOTIDE SEQUENCE</scope>
    <source>
        <strain evidence="6">YH-ols2217</strain>
    </source>
</reference>
<dbReference type="SUPFAM" id="SSF46785">
    <property type="entry name" value="Winged helix' DNA-binding domain"/>
    <property type="match status" value="1"/>
</dbReference>
<sequence length="231" mass="26030">METQETIAQKLMTVQRLMGGVRRGKRRRRDAHRGQGRILTFLKLKDGVSTRDLAEVLGIRVSSLNEVLGRMERDGLIERRQSPDDGRVMLVYLTDRGRAQEAPRPFDEALFAGFSDEELQTLGALLDRLILNLEAQLTDEEREALKERAEARERLFGPDDDFGPEGSRPPHCRHGHGLMPEPPVPPCGHHHHSPAARAARRAEVVDAVREASACGLRYAEFVEEDIVEDDE</sequence>
<dbReference type="InterPro" id="IPR023187">
    <property type="entry name" value="Tscrpt_reg_MarR-type_CS"/>
</dbReference>
<evidence type="ECO:0000313" key="6">
    <source>
        <dbReference type="EMBL" id="MDJ1129350.1"/>
    </source>
</evidence>
<feature type="domain" description="HTH marR-type" evidence="5">
    <location>
        <begin position="4"/>
        <end position="131"/>
    </location>
</feature>
<accession>A0ABT6ZJX2</accession>
<gene>
    <name evidence="6" type="ORF">QJ043_04565</name>
</gene>
<evidence type="ECO:0000256" key="1">
    <source>
        <dbReference type="ARBA" id="ARBA00023015"/>
    </source>
</evidence>
<keyword evidence="7" id="KW-1185">Reference proteome</keyword>
<dbReference type="SMART" id="SM00347">
    <property type="entry name" value="HTH_MARR"/>
    <property type="match status" value="1"/>
</dbReference>
<feature type="region of interest" description="Disordered" evidence="4">
    <location>
        <begin position="156"/>
        <end position="193"/>
    </location>
</feature>
<dbReference type="PANTHER" id="PTHR33164:SF43">
    <property type="entry name" value="HTH-TYPE TRANSCRIPTIONAL REPRESSOR YETL"/>
    <property type="match status" value="1"/>
</dbReference>
<evidence type="ECO:0000256" key="2">
    <source>
        <dbReference type="ARBA" id="ARBA00023125"/>
    </source>
</evidence>
<evidence type="ECO:0000256" key="4">
    <source>
        <dbReference type="SAM" id="MobiDB-lite"/>
    </source>
</evidence>
<protein>
    <submittedName>
        <fullName evidence="6">MarR family transcriptional regulator</fullName>
    </submittedName>
</protein>
<name>A0ABT6ZJX2_9ACTN</name>
<evidence type="ECO:0000313" key="7">
    <source>
        <dbReference type="Proteomes" id="UP001431693"/>
    </source>
</evidence>
<dbReference type="InterPro" id="IPR000835">
    <property type="entry name" value="HTH_MarR-typ"/>
</dbReference>
<dbReference type="Gene3D" id="1.10.10.10">
    <property type="entry name" value="Winged helix-like DNA-binding domain superfamily/Winged helix DNA-binding domain"/>
    <property type="match status" value="1"/>
</dbReference>